<dbReference type="EMBL" id="KN835354">
    <property type="protein sequence ID" value="KIK39202.1"/>
    <property type="molecule type" value="Genomic_DNA"/>
</dbReference>
<dbReference type="OrthoDB" id="2953545at2759"/>
<dbReference type="HOGENOM" id="CLU_3112231_0_0_1"/>
<reference evidence="1 2" key="1">
    <citation type="submission" date="2014-04" db="EMBL/GenBank/DDBJ databases">
        <authorList>
            <consortium name="DOE Joint Genome Institute"/>
            <person name="Kuo A."/>
            <person name="Ruytinx J."/>
            <person name="Rineau F."/>
            <person name="Colpaert J."/>
            <person name="Kohler A."/>
            <person name="Nagy L.G."/>
            <person name="Floudas D."/>
            <person name="Copeland A."/>
            <person name="Barry K.W."/>
            <person name="Cichocki N."/>
            <person name="Veneault-Fourrey C."/>
            <person name="LaButti K."/>
            <person name="Lindquist E.A."/>
            <person name="Lipzen A."/>
            <person name="Lundell T."/>
            <person name="Morin E."/>
            <person name="Murat C."/>
            <person name="Sun H."/>
            <person name="Tunlid A."/>
            <person name="Henrissat B."/>
            <person name="Grigoriev I.V."/>
            <person name="Hibbett D.S."/>
            <person name="Martin F."/>
            <person name="Nordberg H.P."/>
            <person name="Cantor M.N."/>
            <person name="Hua S.X."/>
        </authorList>
    </citation>
    <scope>NUCLEOTIDE SEQUENCE [LARGE SCALE GENOMIC DNA]</scope>
    <source>
        <strain evidence="1 2">UH-Slu-Lm8-n1</strain>
    </source>
</reference>
<reference evidence="2" key="2">
    <citation type="submission" date="2015-01" db="EMBL/GenBank/DDBJ databases">
        <title>Evolutionary Origins and Diversification of the Mycorrhizal Mutualists.</title>
        <authorList>
            <consortium name="DOE Joint Genome Institute"/>
            <consortium name="Mycorrhizal Genomics Consortium"/>
            <person name="Kohler A."/>
            <person name="Kuo A."/>
            <person name="Nagy L.G."/>
            <person name="Floudas D."/>
            <person name="Copeland A."/>
            <person name="Barry K.W."/>
            <person name="Cichocki N."/>
            <person name="Veneault-Fourrey C."/>
            <person name="LaButti K."/>
            <person name="Lindquist E.A."/>
            <person name="Lipzen A."/>
            <person name="Lundell T."/>
            <person name="Morin E."/>
            <person name="Murat C."/>
            <person name="Riley R."/>
            <person name="Ohm R."/>
            <person name="Sun H."/>
            <person name="Tunlid A."/>
            <person name="Henrissat B."/>
            <person name="Grigoriev I.V."/>
            <person name="Hibbett D.S."/>
            <person name="Martin F."/>
        </authorList>
    </citation>
    <scope>NUCLEOTIDE SEQUENCE [LARGE SCALE GENOMIC DNA]</scope>
    <source>
        <strain evidence="2">UH-Slu-Lm8-n1</strain>
    </source>
</reference>
<evidence type="ECO:0000313" key="2">
    <source>
        <dbReference type="Proteomes" id="UP000054485"/>
    </source>
</evidence>
<accession>A0A0D0AXT8</accession>
<protein>
    <submittedName>
        <fullName evidence="1">Uncharacterized protein</fullName>
    </submittedName>
</protein>
<name>A0A0D0AXT8_9AGAM</name>
<keyword evidence="2" id="KW-1185">Reference proteome</keyword>
<proteinExistence type="predicted"/>
<organism evidence="1 2">
    <name type="scientific">Suillus luteus UH-Slu-Lm8-n1</name>
    <dbReference type="NCBI Taxonomy" id="930992"/>
    <lineage>
        <taxon>Eukaryota</taxon>
        <taxon>Fungi</taxon>
        <taxon>Dikarya</taxon>
        <taxon>Basidiomycota</taxon>
        <taxon>Agaricomycotina</taxon>
        <taxon>Agaricomycetes</taxon>
        <taxon>Agaricomycetidae</taxon>
        <taxon>Boletales</taxon>
        <taxon>Suillineae</taxon>
        <taxon>Suillaceae</taxon>
        <taxon>Suillus</taxon>
    </lineage>
</organism>
<sequence length="51" mass="5815">PCGYCACSGRPECTIIITSHSNTVSRLTTKCMYQHHFRYRFTDNGSKNKPC</sequence>
<dbReference type="Proteomes" id="UP000054485">
    <property type="component" value="Unassembled WGS sequence"/>
</dbReference>
<evidence type="ECO:0000313" key="1">
    <source>
        <dbReference type="EMBL" id="KIK39202.1"/>
    </source>
</evidence>
<dbReference type="InParanoid" id="A0A0D0AXT8"/>
<gene>
    <name evidence="1" type="ORF">CY34DRAFT_89670</name>
</gene>
<dbReference type="AlphaFoldDB" id="A0A0D0AXT8"/>
<feature type="non-terminal residue" evidence="1">
    <location>
        <position position="1"/>
    </location>
</feature>